<name>A0A6M3J8T5_9ZZZZ</name>
<organism evidence="1">
    <name type="scientific">viral metagenome</name>
    <dbReference type="NCBI Taxonomy" id="1070528"/>
    <lineage>
        <taxon>unclassified sequences</taxon>
        <taxon>metagenomes</taxon>
        <taxon>organismal metagenomes</taxon>
    </lineage>
</organism>
<accession>A0A6M3J8T5</accession>
<evidence type="ECO:0000313" key="1">
    <source>
        <dbReference type="EMBL" id="QJA66326.1"/>
    </source>
</evidence>
<sequence length="66" mass="7597">MQPKQETEAEMQARWDAETLLNAQEIERDAPRHKRALAALGRLQRETEKRVEGMVVLRNEDLGGPK</sequence>
<protein>
    <submittedName>
        <fullName evidence="1">Uncharacterized protein</fullName>
    </submittedName>
</protein>
<dbReference type="AlphaFoldDB" id="A0A6M3J8T5"/>
<gene>
    <name evidence="1" type="ORF">MM415B00355_0026</name>
</gene>
<reference evidence="1" key="1">
    <citation type="submission" date="2020-03" db="EMBL/GenBank/DDBJ databases">
        <title>The deep terrestrial virosphere.</title>
        <authorList>
            <person name="Holmfeldt K."/>
            <person name="Nilsson E."/>
            <person name="Simone D."/>
            <person name="Lopez-Fernandez M."/>
            <person name="Wu X."/>
            <person name="de Brujin I."/>
            <person name="Lundin D."/>
            <person name="Andersson A."/>
            <person name="Bertilsson S."/>
            <person name="Dopson M."/>
        </authorList>
    </citation>
    <scope>NUCLEOTIDE SEQUENCE</scope>
    <source>
        <strain evidence="1">MM415B00355</strain>
    </source>
</reference>
<dbReference type="EMBL" id="MT141553">
    <property type="protein sequence ID" value="QJA66326.1"/>
    <property type="molecule type" value="Genomic_DNA"/>
</dbReference>
<proteinExistence type="predicted"/>